<dbReference type="EMBL" id="NMOS02000022">
    <property type="protein sequence ID" value="RDH39967.1"/>
    <property type="molecule type" value="Genomic_DNA"/>
</dbReference>
<accession>A0A370CHY3</accession>
<name>A0A370CHY3_9COXI</name>
<evidence type="ECO:0000259" key="1">
    <source>
        <dbReference type="Pfam" id="PF20081"/>
    </source>
</evidence>
<dbReference type="Pfam" id="PF20081">
    <property type="entry name" value="DUF6475"/>
    <property type="match status" value="1"/>
</dbReference>
<evidence type="ECO:0000313" key="3">
    <source>
        <dbReference type="Proteomes" id="UP000226429"/>
    </source>
</evidence>
<dbReference type="InterPro" id="IPR045521">
    <property type="entry name" value="DUF6475"/>
</dbReference>
<reference evidence="2 3" key="2">
    <citation type="journal article" date="2018" name="J. Invertebr. Pathol.">
        <title>'Candidatus Aquirickettsiella gammari' (Gammaproteobacteria: Legionellales: Coxiellaceae): A bacterial pathogen of the freshwater crustacean Gammarus fossarum (Malacostraca: Amphipoda).</title>
        <authorList>
            <person name="Bojko J."/>
            <person name="Dunn A.M."/>
            <person name="Stebbing P.D."/>
            <person name="van Aerle R."/>
            <person name="Bacela-Spychalska K."/>
            <person name="Bean T.P."/>
            <person name="Urrutia A."/>
            <person name="Stentiford G.D."/>
        </authorList>
    </citation>
    <scope>NUCLEOTIDE SEQUENCE [LARGE SCALE GENOMIC DNA]</scope>
    <source>
        <strain evidence="2">RA15029</strain>
    </source>
</reference>
<reference evidence="2 3" key="1">
    <citation type="journal article" date="2017" name="Int. J. Syst. Evol. Microbiol.">
        <title>Aquarickettsiella crustaci n. gen. n. sp. (Gammaproteobacteria: Legionellales: Coxiellaceae); a bacterial pathogen of the freshwater crustacean: Gammarus fossarum (Malacostraca: Amphipoda).</title>
        <authorList>
            <person name="Bojko J."/>
            <person name="Dunn A.M."/>
            <person name="Stebbing P.D."/>
            <person name="Van Aerle R."/>
            <person name="Bacela-Spychalska K."/>
            <person name="Bean T.P."/>
            <person name="Stentiford G.D."/>
        </authorList>
    </citation>
    <scope>NUCLEOTIDE SEQUENCE [LARGE SCALE GENOMIC DNA]</scope>
    <source>
        <strain evidence="2">RA15029</strain>
    </source>
</reference>
<feature type="domain" description="DUF6475" evidence="1">
    <location>
        <begin position="100"/>
        <end position="179"/>
    </location>
</feature>
<sequence length="202" mass="23685">MNTKDQEKFTQGLLILAEVYNRKLSLLLLHTYWDCLKKYSFSVFETILWNFLNNPNYAKKGFPSPAEWIKAIEGDADSQSLVAWTEIIKTIRHVGHYDSVIFNDPRIHAVIKDMGGWIFLCQQSERELIFLQKEFERRYKNYYSVNKLTVSSTYLTGQIEHQNRIHGFTEDIPEPISINMSNNYSVIYPYDLSSQGRIKKEG</sequence>
<comment type="caution">
    <text evidence="2">The sequence shown here is derived from an EMBL/GenBank/DDBJ whole genome shotgun (WGS) entry which is preliminary data.</text>
</comment>
<organism evidence="2 3">
    <name type="scientific">Candidatus Aquirickettsiella gammari</name>
    <dbReference type="NCBI Taxonomy" id="2016198"/>
    <lineage>
        <taxon>Bacteria</taxon>
        <taxon>Pseudomonadati</taxon>
        <taxon>Pseudomonadota</taxon>
        <taxon>Gammaproteobacteria</taxon>
        <taxon>Legionellales</taxon>
        <taxon>Coxiellaceae</taxon>
        <taxon>Candidatus Aquirickettsiella</taxon>
    </lineage>
</organism>
<proteinExistence type="predicted"/>
<keyword evidence="3" id="KW-1185">Reference proteome</keyword>
<dbReference type="AlphaFoldDB" id="A0A370CHY3"/>
<gene>
    <name evidence="2" type="ORF">CFE62_006250</name>
</gene>
<dbReference type="Proteomes" id="UP000226429">
    <property type="component" value="Unassembled WGS sequence"/>
</dbReference>
<evidence type="ECO:0000313" key="2">
    <source>
        <dbReference type="EMBL" id="RDH39967.1"/>
    </source>
</evidence>
<protein>
    <recommendedName>
        <fullName evidence="1">DUF6475 domain-containing protein</fullName>
    </recommendedName>
</protein>